<protein>
    <recommendedName>
        <fullName evidence="3">Cytochrome b5 heme-binding domain-containing protein</fullName>
    </recommendedName>
</protein>
<feature type="compositionally biased region" description="Basic and acidic residues" evidence="1">
    <location>
        <begin position="91"/>
        <end position="103"/>
    </location>
</feature>
<evidence type="ECO:0008006" key="3">
    <source>
        <dbReference type="Google" id="ProtNLM"/>
    </source>
</evidence>
<dbReference type="AlphaFoldDB" id="A0A7S1F2Y0"/>
<dbReference type="Gene3D" id="3.10.120.10">
    <property type="entry name" value="Cytochrome b5-like heme/steroid binding domain"/>
    <property type="match status" value="1"/>
</dbReference>
<gene>
    <name evidence="2" type="ORF">NSCI0253_LOCUS14089</name>
</gene>
<reference evidence="2" key="1">
    <citation type="submission" date="2021-01" db="EMBL/GenBank/DDBJ databases">
        <authorList>
            <person name="Corre E."/>
            <person name="Pelletier E."/>
            <person name="Niang G."/>
            <person name="Scheremetjew M."/>
            <person name="Finn R."/>
            <person name="Kale V."/>
            <person name="Holt S."/>
            <person name="Cochrane G."/>
            <person name="Meng A."/>
            <person name="Brown T."/>
            <person name="Cohen L."/>
        </authorList>
    </citation>
    <scope>NUCLEOTIDE SEQUENCE</scope>
</reference>
<dbReference type="EMBL" id="HBFQ01020079">
    <property type="protein sequence ID" value="CAD8839741.1"/>
    <property type="molecule type" value="Transcribed_RNA"/>
</dbReference>
<feature type="compositionally biased region" description="Basic and acidic residues" evidence="1">
    <location>
        <begin position="251"/>
        <end position="263"/>
    </location>
</feature>
<feature type="region of interest" description="Disordered" evidence="1">
    <location>
        <begin position="1"/>
        <end position="160"/>
    </location>
</feature>
<evidence type="ECO:0000313" key="2">
    <source>
        <dbReference type="EMBL" id="CAD8839741.1"/>
    </source>
</evidence>
<feature type="region of interest" description="Disordered" evidence="1">
    <location>
        <begin position="234"/>
        <end position="263"/>
    </location>
</feature>
<proteinExistence type="predicted"/>
<feature type="compositionally biased region" description="Low complexity" evidence="1">
    <location>
        <begin position="120"/>
        <end position="137"/>
    </location>
</feature>
<dbReference type="InterPro" id="IPR036400">
    <property type="entry name" value="Cyt_B5-like_heme/steroid_sf"/>
</dbReference>
<organism evidence="2">
    <name type="scientific">Noctiluca scintillans</name>
    <name type="common">Sea sparkle</name>
    <name type="synonym">Red tide dinoflagellate</name>
    <dbReference type="NCBI Taxonomy" id="2966"/>
    <lineage>
        <taxon>Eukaryota</taxon>
        <taxon>Sar</taxon>
        <taxon>Alveolata</taxon>
        <taxon>Dinophyceae</taxon>
        <taxon>Noctilucales</taxon>
        <taxon>Noctilucaceae</taxon>
        <taxon>Noctiluca</taxon>
    </lineage>
</organism>
<feature type="compositionally biased region" description="Polar residues" evidence="1">
    <location>
        <begin position="54"/>
        <end position="64"/>
    </location>
</feature>
<evidence type="ECO:0000256" key="1">
    <source>
        <dbReference type="SAM" id="MobiDB-lite"/>
    </source>
</evidence>
<dbReference type="SUPFAM" id="SSF55856">
    <property type="entry name" value="Cytochrome b5-like heme/steroid binding domain"/>
    <property type="match status" value="1"/>
</dbReference>
<feature type="compositionally biased region" description="Polar residues" evidence="1">
    <location>
        <begin position="234"/>
        <end position="248"/>
    </location>
</feature>
<sequence length="399" mass="43690">MGASCTRECGEEDVQEIDPVSVDEAGAPKICPVSGKSTEAGSCPFAKPKKGQKKLQSGVPSASEQHVPIGSVPQVPGGEGPAAVANPNQNHEAETTGDAERKNTPAVDKTPSNKINKDSPPLAALDANAAAPENRPAPTSPEAAARQKRLRARLDEEKRKKQDFIDNREKYSKIADDIMSGKYKRTGPAAQPKGNMLIRMPTTAERTNMQALILGQFRDQYSKLRKFDSCPSAMATQQYPSSGTQSLQIEGGHRSMPRPDDVDLPKTFRKPVGVLSLKQLAAFGEKSPRLLVSVYGFIFDVSDRPDKYGEDGPYSWMSGHDITWGFVSGKDTIEQVNQCYDLWKIAPEPLRDNKLKLIYAWVAFYEYEYGTAVGKLDLYNCEAGLKGPPMEDTEECCVM</sequence>
<accession>A0A7S1F2Y0</accession>
<name>A0A7S1F2Y0_NOCSC</name>